<evidence type="ECO:0000256" key="1">
    <source>
        <dbReference type="ARBA" id="ARBA00009437"/>
    </source>
</evidence>
<evidence type="ECO:0000313" key="7">
    <source>
        <dbReference type="EMBL" id="MBK0393751.1"/>
    </source>
</evidence>
<name>A0A934Q2J3_9BURK</name>
<dbReference type="InterPro" id="IPR005119">
    <property type="entry name" value="LysR_subst-bd"/>
</dbReference>
<dbReference type="Pfam" id="PF03466">
    <property type="entry name" value="LysR_substrate"/>
    <property type="match status" value="1"/>
</dbReference>
<dbReference type="SUPFAM" id="SSF53850">
    <property type="entry name" value="Periplasmic binding protein-like II"/>
    <property type="match status" value="1"/>
</dbReference>
<reference evidence="7" key="1">
    <citation type="submission" date="2020-12" db="EMBL/GenBank/DDBJ databases">
        <title>Ramlibacter sp. nov., isolated from a freshwater alga, Cryptomonas.</title>
        <authorList>
            <person name="Kim H.M."/>
            <person name="Jeon C.O."/>
        </authorList>
    </citation>
    <scope>NUCLEOTIDE SEQUENCE</scope>
    <source>
        <strain evidence="7">CrO1</strain>
    </source>
</reference>
<dbReference type="Pfam" id="PF00126">
    <property type="entry name" value="HTH_1"/>
    <property type="match status" value="1"/>
</dbReference>
<evidence type="ECO:0000259" key="6">
    <source>
        <dbReference type="PROSITE" id="PS50931"/>
    </source>
</evidence>
<dbReference type="PANTHER" id="PTHR30293:SF2">
    <property type="entry name" value="TRANSCRIPTIONAL ACTIVATOR PROTEIN NHAR"/>
    <property type="match status" value="1"/>
</dbReference>
<dbReference type="GO" id="GO:0003700">
    <property type="term" value="F:DNA-binding transcription factor activity"/>
    <property type="evidence" value="ECO:0007669"/>
    <property type="project" value="InterPro"/>
</dbReference>
<dbReference type="RefSeq" id="WP_200788700.1">
    <property type="nucleotide sequence ID" value="NZ_JAEDAO010000001.1"/>
</dbReference>
<organism evidence="7 8">
    <name type="scientific">Ramlibacter algicola</name>
    <dbReference type="NCBI Taxonomy" id="2795217"/>
    <lineage>
        <taxon>Bacteria</taxon>
        <taxon>Pseudomonadati</taxon>
        <taxon>Pseudomonadota</taxon>
        <taxon>Betaproteobacteria</taxon>
        <taxon>Burkholderiales</taxon>
        <taxon>Comamonadaceae</taxon>
        <taxon>Ramlibacter</taxon>
    </lineage>
</organism>
<dbReference type="AlphaFoldDB" id="A0A934Q2J3"/>
<keyword evidence="2" id="KW-0805">Transcription regulation</keyword>
<dbReference type="InterPro" id="IPR036390">
    <property type="entry name" value="WH_DNA-bd_sf"/>
</dbReference>
<dbReference type="InterPro" id="IPR000847">
    <property type="entry name" value="LysR_HTH_N"/>
</dbReference>
<evidence type="ECO:0000256" key="3">
    <source>
        <dbReference type="ARBA" id="ARBA00023125"/>
    </source>
</evidence>
<dbReference type="PANTHER" id="PTHR30293">
    <property type="entry name" value="TRANSCRIPTIONAL REGULATORY PROTEIN NAC-RELATED"/>
    <property type="match status" value="1"/>
</dbReference>
<dbReference type="Gene3D" id="3.40.190.290">
    <property type="match status" value="1"/>
</dbReference>
<comment type="caution">
    <text evidence="7">The sequence shown here is derived from an EMBL/GenBank/DDBJ whole genome shotgun (WGS) entry which is preliminary data.</text>
</comment>
<gene>
    <name evidence="7" type="ORF">I8E28_14225</name>
</gene>
<feature type="domain" description="HTH lysR-type" evidence="6">
    <location>
        <begin position="5"/>
        <end position="62"/>
    </location>
</feature>
<dbReference type="InterPro" id="IPR036388">
    <property type="entry name" value="WH-like_DNA-bd_sf"/>
</dbReference>
<protein>
    <submittedName>
        <fullName evidence="7">LysR family transcriptional regulator</fullName>
    </submittedName>
</protein>
<keyword evidence="8" id="KW-1185">Reference proteome</keyword>
<keyword evidence="5" id="KW-0804">Transcription</keyword>
<evidence type="ECO:0000313" key="8">
    <source>
        <dbReference type="Proteomes" id="UP000617041"/>
    </source>
</evidence>
<evidence type="ECO:0000256" key="4">
    <source>
        <dbReference type="ARBA" id="ARBA00023159"/>
    </source>
</evidence>
<comment type="similarity">
    <text evidence="1">Belongs to the LysR transcriptional regulatory family.</text>
</comment>
<dbReference type="Proteomes" id="UP000617041">
    <property type="component" value="Unassembled WGS sequence"/>
</dbReference>
<dbReference type="SUPFAM" id="SSF46785">
    <property type="entry name" value="Winged helix' DNA-binding domain"/>
    <property type="match status" value="1"/>
</dbReference>
<keyword evidence="4" id="KW-0010">Activator</keyword>
<keyword evidence="3" id="KW-0238">DNA-binding</keyword>
<dbReference type="Gene3D" id="1.10.10.10">
    <property type="entry name" value="Winged helix-like DNA-binding domain superfamily/Winged helix DNA-binding domain"/>
    <property type="match status" value="1"/>
</dbReference>
<dbReference type="PROSITE" id="PS50931">
    <property type="entry name" value="HTH_LYSR"/>
    <property type="match status" value="1"/>
</dbReference>
<sequence>MTTPLNYRHLYYFWVVAKEGGMARAAARLDMAVQTVSAQVRLLEQWLGHSLLKPSGRGLALTEAGMAAMAHADQIFQLGEQLPAAVSDAVSGGGMRLAVGISDGLPKLVVRHLLQPALQDPRVRLLCHDDEFDRLLADLALHKLDAVLSDRPVPLNPNLRLYGHKLGDAPMAWFAPADMVRRSKRPFPECLDDLPVLLPTHHAAVRASLDQWFERHGLRPRITGEFEDSALLAAFGRSGMGAFPASRWSHEELLQDKRVRLLGETPEVQEHFHLISAERRIHHPLVQQLVEAARQAPH</sequence>
<dbReference type="GO" id="GO:2000142">
    <property type="term" value="P:regulation of DNA-templated transcription initiation"/>
    <property type="evidence" value="ECO:0007669"/>
    <property type="project" value="TreeGrafter"/>
</dbReference>
<proteinExistence type="inferred from homology"/>
<dbReference type="GO" id="GO:0003677">
    <property type="term" value="F:DNA binding"/>
    <property type="evidence" value="ECO:0007669"/>
    <property type="project" value="UniProtKB-KW"/>
</dbReference>
<evidence type="ECO:0000256" key="5">
    <source>
        <dbReference type="ARBA" id="ARBA00023163"/>
    </source>
</evidence>
<accession>A0A934Q2J3</accession>
<evidence type="ECO:0000256" key="2">
    <source>
        <dbReference type="ARBA" id="ARBA00023015"/>
    </source>
</evidence>
<dbReference type="EMBL" id="JAEDAO010000001">
    <property type="protein sequence ID" value="MBK0393751.1"/>
    <property type="molecule type" value="Genomic_DNA"/>
</dbReference>